<dbReference type="HOGENOM" id="CLU_1659827_0_0_4"/>
<reference evidence="1 2" key="1">
    <citation type="journal article" date="2012" name="Appl. Environ. Microbiol.">
        <title>Draft genome sequence of a psychrotolerant sulfur-oxidizing bacterium, Sulfuricella denitrificans skB26, and proteomic insights into cold adaptation.</title>
        <authorList>
            <person name="Watanabe T."/>
            <person name="Kojima H."/>
            <person name="Fukui M."/>
        </authorList>
    </citation>
    <scope>NUCLEOTIDE SEQUENCE [LARGE SCALE GENOMIC DNA]</scope>
    <source>
        <strain evidence="2">skB26</strain>
    </source>
</reference>
<dbReference type="KEGG" id="sdr:SCD_n01840"/>
<dbReference type="EMBL" id="AP013066">
    <property type="protein sequence ID" value="BAN35651.1"/>
    <property type="molecule type" value="Genomic_DNA"/>
</dbReference>
<name>S6AHM0_SULDS</name>
<dbReference type="Proteomes" id="UP000015559">
    <property type="component" value="Chromosome"/>
</dbReference>
<sequence>MLAVLGSMPVPLLAAPTTFEPVIGSALLCNDQIDPAYFEDYLIRFFKKPYKTEGEAYWFKPDPSQRLYGLELMDIYVSTESSRYAFLGVIFKENLDTARKKILEIKGVSYLPFSGDTVLRSAQGSFLIEYDKTKTKLYCVKHRVTQ</sequence>
<organism evidence="1 2">
    <name type="scientific">Sulfuricella denitrificans (strain DSM 22764 / NBRC 105220 / skB26)</name>
    <dbReference type="NCBI Taxonomy" id="1163617"/>
    <lineage>
        <taxon>Bacteria</taxon>
        <taxon>Pseudomonadati</taxon>
        <taxon>Pseudomonadota</taxon>
        <taxon>Betaproteobacteria</taxon>
        <taxon>Nitrosomonadales</taxon>
        <taxon>Sulfuricellaceae</taxon>
        <taxon>Sulfuricella</taxon>
    </lineage>
</organism>
<dbReference type="AlphaFoldDB" id="S6AHM0"/>
<dbReference type="eggNOG" id="ENOG5033JQR">
    <property type="taxonomic scope" value="Bacteria"/>
</dbReference>
<protein>
    <submittedName>
        <fullName evidence="1">Uncharacterized protein</fullName>
    </submittedName>
</protein>
<keyword evidence="2" id="KW-1185">Reference proteome</keyword>
<evidence type="ECO:0000313" key="2">
    <source>
        <dbReference type="Proteomes" id="UP000015559"/>
    </source>
</evidence>
<gene>
    <name evidence="1" type="ORF">SCD_n01840</name>
</gene>
<accession>S6AHM0</accession>
<proteinExistence type="predicted"/>
<evidence type="ECO:0000313" key="1">
    <source>
        <dbReference type="EMBL" id="BAN35651.1"/>
    </source>
</evidence>